<keyword evidence="1" id="KW-0175">Coiled coil</keyword>
<keyword evidence="2" id="KW-0472">Membrane</keyword>
<dbReference type="AlphaFoldDB" id="A0A0F5YEK3"/>
<keyword evidence="2" id="KW-1133">Transmembrane helix</keyword>
<evidence type="ECO:0000256" key="2">
    <source>
        <dbReference type="SAM" id="Phobius"/>
    </source>
</evidence>
<accession>A0A0F5YEK3</accession>
<feature type="coiled-coil region" evidence="1">
    <location>
        <begin position="62"/>
        <end position="89"/>
    </location>
</feature>
<evidence type="ECO:0000313" key="3">
    <source>
        <dbReference type="EMBL" id="KKD37311.1"/>
    </source>
</evidence>
<proteinExistence type="predicted"/>
<dbReference type="Proteomes" id="UP000033607">
    <property type="component" value="Unassembled WGS sequence"/>
</dbReference>
<comment type="caution">
    <text evidence="3">The sequence shown here is derived from an EMBL/GenBank/DDBJ whole genome shotgun (WGS) entry which is preliminary data.</text>
</comment>
<keyword evidence="2" id="KW-0812">Transmembrane</keyword>
<dbReference type="OrthoDB" id="574103at2"/>
<dbReference type="RefSeq" id="WP_046279376.1">
    <property type="nucleotide sequence ID" value="NZ_LATL02000077.1"/>
</dbReference>
<dbReference type="EMBL" id="LATL02000077">
    <property type="protein sequence ID" value="KKD37311.1"/>
    <property type="molecule type" value="Genomic_DNA"/>
</dbReference>
<evidence type="ECO:0000256" key="1">
    <source>
        <dbReference type="SAM" id="Coils"/>
    </source>
</evidence>
<reference evidence="3 4" key="1">
    <citation type="submission" date="2015-06" db="EMBL/GenBank/DDBJ databases">
        <title>Draft genome assembly of filamentous brackish cyanobacterium Limnoraphis robusta strain CS-951.</title>
        <authorList>
            <person name="Willis A."/>
            <person name="Parks M."/>
            <person name="Burford M.A."/>
        </authorList>
    </citation>
    <scope>NUCLEOTIDE SEQUENCE [LARGE SCALE GENOMIC DNA]</scope>
    <source>
        <strain evidence="3 4">CS-951</strain>
    </source>
</reference>
<protein>
    <submittedName>
        <fullName evidence="3">Uncharacterized protein</fullName>
    </submittedName>
</protein>
<evidence type="ECO:0000313" key="4">
    <source>
        <dbReference type="Proteomes" id="UP000033607"/>
    </source>
</evidence>
<name>A0A0F5YEK3_9CYAN</name>
<gene>
    <name evidence="3" type="ORF">WN50_15040</name>
</gene>
<organism evidence="3 4">
    <name type="scientific">Limnoraphis robusta CS-951</name>
    <dbReference type="NCBI Taxonomy" id="1637645"/>
    <lineage>
        <taxon>Bacteria</taxon>
        <taxon>Bacillati</taxon>
        <taxon>Cyanobacteriota</taxon>
        <taxon>Cyanophyceae</taxon>
        <taxon>Oscillatoriophycideae</taxon>
        <taxon>Oscillatoriales</taxon>
        <taxon>Sirenicapillariaceae</taxon>
        <taxon>Limnoraphis</taxon>
    </lineage>
</organism>
<feature type="transmembrane region" description="Helical" evidence="2">
    <location>
        <begin position="6"/>
        <end position="24"/>
    </location>
</feature>
<sequence>MVVTVICINVLISVVCLYVARKVWQLRRGLARFDLILTRLEHRANMLLYRTRNFVVRGQSTSSQLKQQYDSLQQKLQQLEKIIAIVRLTRLILWRQRF</sequence>